<dbReference type="Proteomes" id="UP000886520">
    <property type="component" value="Chromosome 5"/>
</dbReference>
<protein>
    <recommendedName>
        <fullName evidence="2">Pesticidal crystal protein domain-containing protein</fullName>
    </recommendedName>
</protein>
<feature type="coiled-coil region" evidence="1">
    <location>
        <begin position="127"/>
        <end position="154"/>
    </location>
</feature>
<accession>A0A9D4V6H7</accession>
<comment type="caution">
    <text evidence="3">The sequence shown here is derived from an EMBL/GenBank/DDBJ whole genome shotgun (WGS) entry which is preliminary data.</text>
</comment>
<organism evidence="3 4">
    <name type="scientific">Adiantum capillus-veneris</name>
    <name type="common">Maidenhair fern</name>
    <dbReference type="NCBI Taxonomy" id="13818"/>
    <lineage>
        <taxon>Eukaryota</taxon>
        <taxon>Viridiplantae</taxon>
        <taxon>Streptophyta</taxon>
        <taxon>Embryophyta</taxon>
        <taxon>Tracheophyta</taxon>
        <taxon>Polypodiopsida</taxon>
        <taxon>Polypodiidae</taxon>
        <taxon>Polypodiales</taxon>
        <taxon>Pteridineae</taxon>
        <taxon>Pteridaceae</taxon>
        <taxon>Vittarioideae</taxon>
        <taxon>Adiantum</taxon>
    </lineage>
</organism>
<reference evidence="3 4" key="1">
    <citation type="submission" date="2021-01" db="EMBL/GenBank/DDBJ databases">
        <title>Adiantum capillus-veneris genome.</title>
        <authorList>
            <person name="Fang Y."/>
            <person name="Liao Q."/>
        </authorList>
    </citation>
    <scope>NUCLEOTIDE SEQUENCE [LARGE SCALE GENOMIC DNA]</scope>
    <source>
        <strain evidence="3">H3</strain>
        <tissue evidence="3">Leaf</tissue>
    </source>
</reference>
<feature type="domain" description="Pesticidal crystal protein" evidence="2">
    <location>
        <begin position="89"/>
        <end position="155"/>
    </location>
</feature>
<keyword evidence="1" id="KW-0175">Coiled coil</keyword>
<keyword evidence="4" id="KW-1185">Reference proteome</keyword>
<evidence type="ECO:0000313" key="4">
    <source>
        <dbReference type="Proteomes" id="UP000886520"/>
    </source>
</evidence>
<dbReference type="OrthoDB" id="1918933at2759"/>
<dbReference type="EMBL" id="JABFUD020000005">
    <property type="protein sequence ID" value="KAI5079827.1"/>
    <property type="molecule type" value="Genomic_DNA"/>
</dbReference>
<name>A0A9D4V6H7_ADICA</name>
<dbReference type="GO" id="GO:0090729">
    <property type="term" value="F:toxin activity"/>
    <property type="evidence" value="ECO:0007669"/>
    <property type="project" value="InterPro"/>
</dbReference>
<dbReference type="GO" id="GO:0001907">
    <property type="term" value="P:symbiont-mediated killing of host cell"/>
    <property type="evidence" value="ECO:0007669"/>
    <property type="project" value="InterPro"/>
</dbReference>
<evidence type="ECO:0000256" key="1">
    <source>
        <dbReference type="SAM" id="Coils"/>
    </source>
</evidence>
<dbReference type="PROSITE" id="PS51257">
    <property type="entry name" value="PROKAR_LIPOPROTEIN"/>
    <property type="match status" value="1"/>
</dbReference>
<dbReference type="Gene3D" id="1.20.190.10">
    <property type="entry name" value="Pesticidal crystal protein, N-terminal domain"/>
    <property type="match status" value="1"/>
</dbReference>
<dbReference type="AlphaFoldDB" id="A0A9D4V6H7"/>
<dbReference type="InterPro" id="IPR036716">
    <property type="entry name" value="Pest_crys_N_sf"/>
</dbReference>
<dbReference type="InterPro" id="IPR005639">
    <property type="entry name" value="Pest_crys_dom_I"/>
</dbReference>
<gene>
    <name evidence="3" type="ORF">GOP47_0005306</name>
</gene>
<evidence type="ECO:0000259" key="2">
    <source>
        <dbReference type="Pfam" id="PF03945"/>
    </source>
</evidence>
<sequence length="509" mass="57971">MSSLKHRIAATAPHRHLTYNKLIAALISCAVVSSCTFMPPSLLASAQRLPKGAVNFTPVRNFDSTSDDVDIRASDWNNRIRDAAIKIASKIPEVGTVVSILMNFFWPEDKVDIFQALKADMTKLIKKEILEYELNRHQGELNGLKDVIQRYKTAETHEKGNLLDIWITDADELLAIFRVSNNNISLISPTITLALLHLSGLRERLDFGKELYMEDNTKQWKQDLEDMYKTYIVDFLPTIFQQWKAWREDQIQINQWLSEHPTTIPPFFLYVTHATVVDAVTGETVQFIRDDLNSRTHFQSVCEDHKTRMKNDAFAEMAGAISSTFGFRDLLPENDRNNFFKFDKTVFGRVFKGPYAYDLCFTDSSYNSMDTRPTQDDYSPDSGPMSKIIIREWNSIDAMQFVYANRQGQLAGNPNGGMMHEIDVATKPINGLRMGFSDSMLTYVQINYYDGTTSETYGNRGGWKCKEATATGPSAYKVNSWSYKVNLGPSDTYGPGVIQLEYTTQMDDY</sequence>
<dbReference type="Pfam" id="PF03945">
    <property type="entry name" value="Endotoxin_N"/>
    <property type="match status" value="1"/>
</dbReference>
<proteinExistence type="predicted"/>
<dbReference type="SUPFAM" id="SSF56849">
    <property type="entry name" value="delta-Endotoxin (insectocide), N-terminal domain"/>
    <property type="match status" value="1"/>
</dbReference>
<evidence type="ECO:0000313" key="3">
    <source>
        <dbReference type="EMBL" id="KAI5079827.1"/>
    </source>
</evidence>